<dbReference type="AlphaFoldDB" id="A0AAE4U7E5"/>
<dbReference type="InterPro" id="IPR010985">
    <property type="entry name" value="Ribbon_hlx_hlx"/>
</dbReference>
<proteinExistence type="predicted"/>
<dbReference type="GO" id="GO:0006355">
    <property type="term" value="P:regulation of DNA-templated transcription"/>
    <property type="evidence" value="ECO:0007669"/>
    <property type="project" value="InterPro"/>
</dbReference>
<evidence type="ECO:0000313" key="2">
    <source>
        <dbReference type="Proteomes" id="UP001185873"/>
    </source>
</evidence>
<dbReference type="Gene3D" id="1.10.1220.10">
    <property type="entry name" value="Met repressor-like"/>
    <property type="match status" value="1"/>
</dbReference>
<dbReference type="RefSeq" id="WP_081615153.1">
    <property type="nucleotide sequence ID" value="NZ_JAWLKJ010000007.1"/>
</dbReference>
<reference evidence="1" key="1">
    <citation type="submission" date="2023-10" db="EMBL/GenBank/DDBJ databases">
        <title>Development of a sustainable strategy for remediation of hydrocarbon-contaminated territories based on the waste exchange concept.</title>
        <authorList>
            <person name="Krivoruchko A."/>
        </authorList>
    </citation>
    <scope>NUCLEOTIDE SEQUENCE</scope>
    <source>
        <strain evidence="1">IEGM 1175</strain>
    </source>
</reference>
<organism evidence="1 2">
    <name type="scientific">Dietzia maris</name>
    <dbReference type="NCBI Taxonomy" id="37915"/>
    <lineage>
        <taxon>Bacteria</taxon>
        <taxon>Bacillati</taxon>
        <taxon>Actinomycetota</taxon>
        <taxon>Actinomycetes</taxon>
        <taxon>Mycobacteriales</taxon>
        <taxon>Dietziaceae</taxon>
        <taxon>Dietzia</taxon>
    </lineage>
</organism>
<dbReference type="SUPFAM" id="SSF47598">
    <property type="entry name" value="Ribbon-helix-helix"/>
    <property type="match status" value="1"/>
</dbReference>
<dbReference type="Pfam" id="PF05534">
    <property type="entry name" value="HicB"/>
    <property type="match status" value="1"/>
</dbReference>
<dbReference type="EMBL" id="JAWLKJ010000007">
    <property type="protein sequence ID" value="MDV6300914.1"/>
    <property type="molecule type" value="Genomic_DNA"/>
</dbReference>
<accession>A0AAE4U7E5</accession>
<comment type="caution">
    <text evidence="1">The sequence shown here is derived from an EMBL/GenBank/DDBJ whole genome shotgun (WGS) entry which is preliminary data.</text>
</comment>
<name>A0AAE4U7E5_9ACTN</name>
<dbReference type="Proteomes" id="UP001185873">
    <property type="component" value="Unassembled WGS sequence"/>
</dbReference>
<evidence type="ECO:0000313" key="1">
    <source>
        <dbReference type="EMBL" id="MDV6300914.1"/>
    </source>
</evidence>
<gene>
    <name evidence="1" type="ORF">R3P82_17540</name>
</gene>
<protein>
    <submittedName>
        <fullName evidence="1">Toxin-antitoxin system HicB family antitoxin</fullName>
    </submittedName>
</protein>
<dbReference type="InterPro" id="IPR013321">
    <property type="entry name" value="Arc_rbn_hlx_hlx"/>
</dbReference>
<sequence length="78" mass="8394">MHAIFDVMATTRSGPGRPALGERTRMTVRVPSDVYDALRREAAARGISMNQYVAEVAAAHLGMSEAVSSYDDQEAIPA</sequence>
<dbReference type="InterPro" id="IPR008651">
    <property type="entry name" value="Uncharacterised_HicB"/>
</dbReference>